<feature type="domain" description="RPN1 N-terminal" evidence="10">
    <location>
        <begin position="56"/>
        <end position="354"/>
    </location>
</feature>
<comment type="similarity">
    <text evidence="3 8">Belongs to the proteasome subunit S2 family.</text>
</comment>
<evidence type="ECO:0000256" key="2">
    <source>
        <dbReference type="ARBA" id="ARBA00004031"/>
    </source>
</evidence>
<reference evidence="12" key="2">
    <citation type="submission" date="2025-08" db="UniProtKB">
        <authorList>
            <consortium name="Ensembl"/>
        </authorList>
    </citation>
    <scope>IDENTIFICATION</scope>
</reference>
<feature type="compositionally biased region" description="Basic and acidic residues" evidence="9">
    <location>
        <begin position="623"/>
        <end position="643"/>
    </location>
</feature>
<dbReference type="GO" id="GO:0030234">
    <property type="term" value="F:enzyme regulator activity"/>
    <property type="evidence" value="ECO:0007669"/>
    <property type="project" value="UniProtKB-UniRule"/>
</dbReference>
<feature type="region of interest" description="Disordered" evidence="9">
    <location>
        <begin position="1"/>
        <end position="51"/>
    </location>
</feature>
<dbReference type="GeneTree" id="ENSGT00940000153386"/>
<organism evidence="12 13">
    <name type="scientific">Coturnix japonica</name>
    <name type="common">Japanese quail</name>
    <name type="synonym">Coturnix coturnix japonica</name>
    <dbReference type="NCBI Taxonomy" id="93934"/>
    <lineage>
        <taxon>Eukaryota</taxon>
        <taxon>Metazoa</taxon>
        <taxon>Chordata</taxon>
        <taxon>Craniata</taxon>
        <taxon>Vertebrata</taxon>
        <taxon>Euteleostomi</taxon>
        <taxon>Archelosauria</taxon>
        <taxon>Archosauria</taxon>
        <taxon>Dinosauria</taxon>
        <taxon>Saurischia</taxon>
        <taxon>Theropoda</taxon>
        <taxon>Coelurosauria</taxon>
        <taxon>Aves</taxon>
        <taxon>Neognathae</taxon>
        <taxon>Galloanserae</taxon>
        <taxon>Galliformes</taxon>
        <taxon>Phasianidae</taxon>
        <taxon>Perdicinae</taxon>
        <taxon>Coturnix</taxon>
    </lineage>
</organism>
<dbReference type="InterPro" id="IPR016024">
    <property type="entry name" value="ARM-type_fold"/>
</dbReference>
<evidence type="ECO:0000256" key="9">
    <source>
        <dbReference type="SAM" id="MobiDB-lite"/>
    </source>
</evidence>
<comment type="function">
    <text evidence="1 8">Component of the 26S proteasome, a multiprotein complex involved in the ATP-dependent degradation of ubiquitinated proteins. This complex plays a key role in the maintenance of protein homeostasis by removing misfolded or damaged proteins, which could impair cellular functions, and by removing proteins whose functions are no longer required. Therefore, the proteasome participates in numerous cellular processes, including cell cycle progression, apoptosis, or DNA damage repair.</text>
</comment>
<evidence type="ECO:0000256" key="1">
    <source>
        <dbReference type="ARBA" id="ARBA00002362"/>
    </source>
</evidence>
<evidence type="ECO:0000256" key="3">
    <source>
        <dbReference type="ARBA" id="ARBA00005460"/>
    </source>
</evidence>
<evidence type="ECO:0000256" key="8">
    <source>
        <dbReference type="PIRNR" id="PIRNR015965"/>
    </source>
</evidence>
<dbReference type="FunFam" id="1.25.10.10:FF:000026">
    <property type="entry name" value="26S proteasome non-ATPase regulatory subunit 2"/>
    <property type="match status" value="1"/>
</dbReference>
<keyword evidence="5" id="KW-0677">Repeat</keyword>
<feature type="compositionally biased region" description="Basic and acidic residues" evidence="9">
    <location>
        <begin position="20"/>
        <end position="51"/>
    </location>
</feature>
<dbReference type="PANTHER" id="PTHR10943:SF1">
    <property type="entry name" value="26S PROTEASOME NON-ATPASE REGULATORY SUBUNIT 2"/>
    <property type="match status" value="1"/>
</dbReference>
<evidence type="ECO:0000259" key="10">
    <source>
        <dbReference type="Pfam" id="PF17781"/>
    </source>
</evidence>
<dbReference type="GO" id="GO:0043161">
    <property type="term" value="P:proteasome-mediated ubiquitin-dependent protein catabolic process"/>
    <property type="evidence" value="ECO:0007669"/>
    <property type="project" value="TreeGrafter"/>
</dbReference>
<dbReference type="InterPro" id="IPR041433">
    <property type="entry name" value="RPN1_C"/>
</dbReference>
<sequence>MDAGGGGGQSRVQGGPGSGGDEKTPQLWGRDRRDPPAGPEKEQELSEEDKQLQDELEMLVERLGEKDTSLYRPALEELRRQIRSSTTSMTSVPKPLKFLRPHYGKLKEIYENMAAGENKRFAADIISVLAMTMSGERECLKYRLVGSQEELASWGHEYVRHLAGEVAKEWQEIDEADKAQRDTLLTLVKEIVPYNMAHNAEHEACDLLMEIEQMDMLEKYIDDNAYSKVCLYLTSCVSYVPEPENSALLRCALGIFRKFNRYPEALRLALMLNDVELVEDIFTSCKDVVVQKQMAFMLGRHGVFLELNEDVEEYEDLTEIMSNVQLNSNFLALARELDIMEPKVPDDIYKTHLENNRFGGSGSQVDSARMNLASSFVNGFVNAAFGQDKLLTDDGNKWLYKNKDHGMLSAAASLGTILLWDVDGGLTQIDKYLYSSEDYIKSGALLACGIVNSGVRNECDPALALLSDYVLHNSNTMRIGAIFGLGLAYAGSNREDVLTLLLPVMGDSKSSMEVAGVTALACGMISVGSCNGDVTSTILQTIMEKSETELKDTYARWLPLGLGLNHLGKGEAIEAILAALEVVSEPFRSFANTLVDICAYAGSGNVLKVQQLLHICSEHFDSKEKEEDKDKKDKKEKEKKENSADMGAHQVGKPGLEPALGCKRLHLQLEIGAEMALRTFGHLLGCGCPTPTLRRAVPLALAHGTRPVPQSLPSPGTNNARLAAMLRQLAQYHAKDPNNLFMVRLAQGLTHLGKGTLTLCPYATAHRASVSSIPSFPHSHSPFHPLSVILGKSHYVLYGLVAELRPLPVSVRVGQAVDVVGQAGKPKTITGFQTHTTPVLLAHGEAGQSWPPRSTCPSTPILEGFVFSPILRQEPQYYDC</sequence>
<evidence type="ECO:0000256" key="5">
    <source>
        <dbReference type="ARBA" id="ARBA00022737"/>
    </source>
</evidence>
<dbReference type="GO" id="GO:0008540">
    <property type="term" value="C:proteasome regulatory particle, base subcomplex"/>
    <property type="evidence" value="ECO:0007669"/>
    <property type="project" value="UniProtKB-UniRule"/>
</dbReference>
<reference evidence="12" key="1">
    <citation type="submission" date="2015-11" db="EMBL/GenBank/DDBJ databases">
        <authorList>
            <consortium name="International Coturnix japonica Genome Analysis Consortium"/>
            <person name="Warren W."/>
            <person name="Burt D.W."/>
            <person name="Antin P.B."/>
            <person name="Lanford R."/>
            <person name="Gros J."/>
            <person name="Wilson R.K."/>
        </authorList>
    </citation>
    <scope>NUCLEOTIDE SEQUENCE [LARGE SCALE GENOMIC DNA]</scope>
</reference>
<dbReference type="AlphaFoldDB" id="A0A8C2TSI8"/>
<dbReference type="GO" id="GO:0005634">
    <property type="term" value="C:nucleus"/>
    <property type="evidence" value="ECO:0007669"/>
    <property type="project" value="TreeGrafter"/>
</dbReference>
<feature type="domain" description="26S proteasome non-ATPase regulatory subunit RPN1 C-terminal" evidence="11">
    <location>
        <begin position="820"/>
        <end position="877"/>
    </location>
</feature>
<dbReference type="Ensembl" id="ENSCJPT00005023486.1">
    <property type="protein sequence ID" value="ENSCJPP00005016766.1"/>
    <property type="gene ID" value="ENSCJPG00005013752.1"/>
</dbReference>
<reference evidence="12" key="3">
    <citation type="submission" date="2025-09" db="UniProtKB">
        <authorList>
            <consortium name="Ensembl"/>
        </authorList>
    </citation>
    <scope>IDENTIFICATION</scope>
</reference>
<evidence type="ECO:0000313" key="12">
    <source>
        <dbReference type="Ensembl" id="ENSCJPP00005016766.1"/>
    </source>
</evidence>
<protein>
    <recommendedName>
        <fullName evidence="4 8">26S proteasome non-ATPase regulatory subunit 2</fullName>
    </recommendedName>
</protein>
<dbReference type="Gene3D" id="1.25.10.10">
    <property type="entry name" value="Leucine-rich Repeat Variant"/>
    <property type="match status" value="2"/>
</dbReference>
<dbReference type="PANTHER" id="PTHR10943">
    <property type="entry name" value="26S PROTEASOME NON-ATPASE REGULATORY SUBUNIT"/>
    <property type="match status" value="1"/>
</dbReference>
<dbReference type="Pfam" id="PF18051">
    <property type="entry name" value="RPN1_C"/>
    <property type="match status" value="1"/>
</dbReference>
<accession>A0A8C2TSI8</accession>
<feature type="region of interest" description="Disordered" evidence="9">
    <location>
        <begin position="623"/>
        <end position="655"/>
    </location>
</feature>
<dbReference type="InterPro" id="IPR016643">
    <property type="entry name" value="26S_Psome_Rpn1"/>
</dbReference>
<dbReference type="SUPFAM" id="SSF48371">
    <property type="entry name" value="ARM repeat"/>
    <property type="match status" value="1"/>
</dbReference>
<evidence type="ECO:0000256" key="7">
    <source>
        <dbReference type="ARBA" id="ARBA00046857"/>
    </source>
</evidence>
<gene>
    <name evidence="12" type="primary">PSMD2</name>
</gene>
<dbReference type="Proteomes" id="UP000694412">
    <property type="component" value="Chromosome 9"/>
</dbReference>
<dbReference type="InterPro" id="IPR040892">
    <property type="entry name" value="RPN1_N"/>
</dbReference>
<dbReference type="Pfam" id="PF17781">
    <property type="entry name" value="RPN1_RPN2_N"/>
    <property type="match status" value="1"/>
</dbReference>
<evidence type="ECO:0000256" key="4">
    <source>
        <dbReference type="ARBA" id="ARBA00014928"/>
    </source>
</evidence>
<comment type="subunit">
    <text evidence="7">Component of the 19S proteasome regulatory particle complex. The 26S proteasome consists of a 20S core particle (CP) and two 19S regulatory subunits (RP). The regulatory particle is made of a lid composed of 9 subunits, a base containing 6 ATPases and few additional components including PSMD2. Interacts with RPGRIP1L. Interacts with CRY1 in a KDM8-dependent manner. Interacts (via C-terminus) with phosphatase UBLCP1 (via ubiquitin-like domain); the interaction recruits UBLCP1 to the 19S regulatory particle where it dephosphorylates 19S subunit PSMC2/RPT1 which impairs PSMC2 ATPase activity and disrupts 26S proteasome assembly.</text>
</comment>
<evidence type="ECO:0000259" key="11">
    <source>
        <dbReference type="Pfam" id="PF18051"/>
    </source>
</evidence>
<dbReference type="GO" id="GO:0034515">
    <property type="term" value="C:proteasome storage granule"/>
    <property type="evidence" value="ECO:0007669"/>
    <property type="project" value="TreeGrafter"/>
</dbReference>
<keyword evidence="13" id="KW-1185">Reference proteome</keyword>
<dbReference type="GO" id="GO:0042176">
    <property type="term" value="P:regulation of protein catabolic process"/>
    <property type="evidence" value="ECO:0007669"/>
    <property type="project" value="InterPro"/>
</dbReference>
<feature type="compositionally biased region" description="Gly residues" evidence="9">
    <location>
        <begin position="1"/>
        <end position="19"/>
    </location>
</feature>
<dbReference type="InterPro" id="IPR002015">
    <property type="entry name" value="Proteasome/cyclosome_rpt"/>
</dbReference>
<dbReference type="InterPro" id="IPR011989">
    <property type="entry name" value="ARM-like"/>
</dbReference>
<evidence type="ECO:0000256" key="6">
    <source>
        <dbReference type="ARBA" id="ARBA00022942"/>
    </source>
</evidence>
<keyword evidence="6 8" id="KW-0647">Proteasome</keyword>
<dbReference type="PIRSF" id="PIRSF015965">
    <property type="entry name" value="26S_Psome_Rpn1"/>
    <property type="match status" value="1"/>
</dbReference>
<dbReference type="Pfam" id="PF01851">
    <property type="entry name" value="PC_rep"/>
    <property type="match status" value="2"/>
</dbReference>
<comment type="function">
    <text evidence="2">Binds to the intracellular domain of tumor necrosis factor type 1 receptor. The binding domain of TRAP1 and TRAP2 resides outside the death domain of TNFR1.</text>
</comment>
<evidence type="ECO:0000313" key="13">
    <source>
        <dbReference type="Proteomes" id="UP000694412"/>
    </source>
</evidence>
<proteinExistence type="inferred from homology"/>
<name>A0A8C2TSI8_COTJA</name>